<dbReference type="Gene3D" id="3.30.60.20">
    <property type="match status" value="1"/>
</dbReference>
<dbReference type="Proteomes" id="UP000515121">
    <property type="component" value="Unplaced"/>
</dbReference>
<dbReference type="SUPFAM" id="SSF57889">
    <property type="entry name" value="Cysteine-rich domain"/>
    <property type="match status" value="4"/>
</dbReference>
<keyword evidence="2" id="KW-0677">Repeat</keyword>
<protein>
    <submittedName>
        <fullName evidence="7">Uncharacterized protein LOC111302288</fullName>
    </submittedName>
</protein>
<dbReference type="InterPro" id="IPR004146">
    <property type="entry name" value="DC1"/>
</dbReference>
<evidence type="ECO:0000259" key="5">
    <source>
        <dbReference type="PROSITE" id="PS50081"/>
    </source>
</evidence>
<dbReference type="SMART" id="SM00249">
    <property type="entry name" value="PHD"/>
    <property type="match status" value="3"/>
</dbReference>
<dbReference type="Pfam" id="PF03107">
    <property type="entry name" value="C1_2"/>
    <property type="match status" value="5"/>
</dbReference>
<reference evidence="7" key="1">
    <citation type="submission" date="2025-08" db="UniProtKB">
        <authorList>
            <consortium name="RefSeq"/>
        </authorList>
    </citation>
    <scope>IDENTIFICATION</scope>
    <source>
        <tissue evidence="7">Fruit stalk</tissue>
    </source>
</reference>
<keyword evidence="1" id="KW-0479">Metal-binding</keyword>
<dbReference type="SMART" id="SM00109">
    <property type="entry name" value="C1"/>
    <property type="match status" value="4"/>
</dbReference>
<keyword evidence="3" id="KW-0863">Zinc-finger</keyword>
<dbReference type="PANTHER" id="PTHR46288:SF27">
    <property type="entry name" value="CYSTEINE_HISTIDINE-RICH C1 DOMAIN FAMILY PROTEIN"/>
    <property type="match status" value="1"/>
</dbReference>
<dbReference type="InterPro" id="IPR002219">
    <property type="entry name" value="PKC_DAG/PE"/>
</dbReference>
<dbReference type="OrthoDB" id="1751421at2759"/>
<evidence type="ECO:0000313" key="6">
    <source>
        <dbReference type="Proteomes" id="UP000515121"/>
    </source>
</evidence>
<proteinExistence type="predicted"/>
<keyword evidence="4" id="KW-0862">Zinc</keyword>
<dbReference type="GeneID" id="111302288"/>
<gene>
    <name evidence="7" type="primary">LOC111302288</name>
</gene>
<feature type="domain" description="Phorbol-ester/DAG-type" evidence="5">
    <location>
        <begin position="359"/>
        <end position="408"/>
    </location>
</feature>
<evidence type="ECO:0000256" key="2">
    <source>
        <dbReference type="ARBA" id="ARBA00022737"/>
    </source>
</evidence>
<feature type="domain" description="Phorbol-ester/DAG-type" evidence="5">
    <location>
        <begin position="305"/>
        <end position="356"/>
    </location>
</feature>
<dbReference type="AlphaFoldDB" id="A0A6P5ZNN7"/>
<dbReference type="InterPro" id="IPR046349">
    <property type="entry name" value="C1-like_sf"/>
</dbReference>
<evidence type="ECO:0000256" key="1">
    <source>
        <dbReference type="ARBA" id="ARBA00022723"/>
    </source>
</evidence>
<dbReference type="PROSITE" id="PS50081">
    <property type="entry name" value="ZF_DAG_PE_2"/>
    <property type="match status" value="2"/>
</dbReference>
<accession>A0A6P5ZNN7</accession>
<dbReference type="InterPro" id="IPR001965">
    <property type="entry name" value="Znf_PHD"/>
</dbReference>
<organism evidence="6 7">
    <name type="scientific">Durio zibethinus</name>
    <name type="common">Durian</name>
    <dbReference type="NCBI Taxonomy" id="66656"/>
    <lineage>
        <taxon>Eukaryota</taxon>
        <taxon>Viridiplantae</taxon>
        <taxon>Streptophyta</taxon>
        <taxon>Embryophyta</taxon>
        <taxon>Tracheophyta</taxon>
        <taxon>Spermatophyta</taxon>
        <taxon>Magnoliopsida</taxon>
        <taxon>eudicotyledons</taxon>
        <taxon>Gunneridae</taxon>
        <taxon>Pentapetalae</taxon>
        <taxon>rosids</taxon>
        <taxon>malvids</taxon>
        <taxon>Malvales</taxon>
        <taxon>Malvaceae</taxon>
        <taxon>Helicteroideae</taxon>
        <taxon>Durio</taxon>
    </lineage>
</organism>
<dbReference type="PANTHER" id="PTHR46288">
    <property type="entry name" value="PHORBOL-ESTER/DAG-TYPE DOMAIN-CONTAINING PROTEIN"/>
    <property type="match status" value="1"/>
</dbReference>
<dbReference type="KEGG" id="dzi:111302288"/>
<evidence type="ECO:0000313" key="7">
    <source>
        <dbReference type="RefSeq" id="XP_022753956.1"/>
    </source>
</evidence>
<evidence type="ECO:0000256" key="3">
    <source>
        <dbReference type="ARBA" id="ARBA00022771"/>
    </source>
</evidence>
<evidence type="ECO:0000256" key="4">
    <source>
        <dbReference type="ARBA" id="ARBA00022833"/>
    </source>
</evidence>
<keyword evidence="6" id="KW-1185">Reference proteome</keyword>
<name>A0A6P5ZNN7_DURZI</name>
<sequence>MDIIKHFLHRHPLSFIEKGNEDLTCSRCLKHLSGPTYGCSKCKFFIHDHCAKLRPKIENFLHPCPLVLKILPLPVVYTCNLCIEPGAGSTYRCEECNFDMHVECALQPTMKSEGVELIQHFTHWHPLTLLVHLKNMELEEDQVCCFICQKLCSASATAYGCKQCNFFLHNSCMTSIPRKINHFFHPCRLILLTSPFSYTCGGCDEHASALTFSCGRCRFQLDVKCALLPTVKSEGSKLIRHFSHQHPLALREKMDGSSNEVRCKACGEICSGPSYTFGCSRCNFFFHRSCAVELPQEIHHPFHPQHPLILSPFPSHDYDYYCSGCGSDVRSLLAYRCKKCEFTLHKDCAKLTPSFKYGPHPHLLTLFDKTDGIYCDICHKKANNFCLRCVVCRFSIHLYCHPSVPKTINYKRHIHPLTVTKSPFDYELNSPEDAYNLDDEFYCDICEEKRDKENDVYYCETCKFIAEMGCVISVLLPFLTIAEDQSTASSRIISTDEENSATDPMLAKLDEEIAKHSEKAKPLKVEVESLKVLIQKLQARLEVLEAELQPIAWGLDKLQEDRYLYIYELKHKTNENQNSVKASPSEGLSANRS</sequence>
<dbReference type="RefSeq" id="XP_022753956.1">
    <property type="nucleotide sequence ID" value="XM_022898221.1"/>
</dbReference>
<dbReference type="GO" id="GO:0008270">
    <property type="term" value="F:zinc ion binding"/>
    <property type="evidence" value="ECO:0007669"/>
    <property type="project" value="UniProtKB-KW"/>
</dbReference>